<gene>
    <name evidence="1" type="ORF">F383_18697</name>
</gene>
<accession>A0A0B0NI40</accession>
<sequence>MLQLWNVGLGGLSYSPHRVEGWYGWSVAVGYRLGCACIHEYVCSVLEWAYGPYCYLKRG</sequence>
<name>A0A0B0NI40_GOSAR</name>
<dbReference type="EMBL" id="KN397824">
    <property type="protein sequence ID" value="KHG12520.1"/>
    <property type="molecule type" value="Genomic_DNA"/>
</dbReference>
<organism evidence="1 2">
    <name type="scientific">Gossypium arboreum</name>
    <name type="common">Tree cotton</name>
    <name type="synonym">Gossypium nanking</name>
    <dbReference type="NCBI Taxonomy" id="29729"/>
    <lineage>
        <taxon>Eukaryota</taxon>
        <taxon>Viridiplantae</taxon>
        <taxon>Streptophyta</taxon>
        <taxon>Embryophyta</taxon>
        <taxon>Tracheophyta</taxon>
        <taxon>Spermatophyta</taxon>
        <taxon>Magnoliopsida</taxon>
        <taxon>eudicotyledons</taxon>
        <taxon>Gunneridae</taxon>
        <taxon>Pentapetalae</taxon>
        <taxon>rosids</taxon>
        <taxon>malvids</taxon>
        <taxon>Malvales</taxon>
        <taxon>Malvaceae</taxon>
        <taxon>Malvoideae</taxon>
        <taxon>Gossypium</taxon>
    </lineage>
</organism>
<evidence type="ECO:0000313" key="1">
    <source>
        <dbReference type="EMBL" id="KHG12520.1"/>
    </source>
</evidence>
<evidence type="ECO:0000313" key="2">
    <source>
        <dbReference type="Proteomes" id="UP000032142"/>
    </source>
</evidence>
<reference evidence="2" key="1">
    <citation type="submission" date="2014-09" db="EMBL/GenBank/DDBJ databases">
        <authorList>
            <person name="Mudge J."/>
            <person name="Ramaraj T."/>
            <person name="Lindquist I.E."/>
            <person name="Bharti A.K."/>
            <person name="Sundararajan A."/>
            <person name="Cameron C.T."/>
            <person name="Woodward J.E."/>
            <person name="May G.D."/>
            <person name="Brubaker C."/>
            <person name="Broadhvest J."/>
            <person name="Wilkins T.A."/>
        </authorList>
    </citation>
    <scope>NUCLEOTIDE SEQUENCE</scope>
    <source>
        <strain evidence="2">cv. AKA8401</strain>
    </source>
</reference>
<dbReference type="Proteomes" id="UP000032142">
    <property type="component" value="Unassembled WGS sequence"/>
</dbReference>
<protein>
    <submittedName>
        <fullName evidence="1">Methylthiotransferase</fullName>
    </submittedName>
</protein>
<proteinExistence type="predicted"/>
<dbReference type="AlphaFoldDB" id="A0A0B0NI40"/>
<keyword evidence="2" id="KW-1185">Reference proteome</keyword>
<dbReference type="GO" id="GO:0016740">
    <property type="term" value="F:transferase activity"/>
    <property type="evidence" value="ECO:0007669"/>
    <property type="project" value="UniProtKB-KW"/>
</dbReference>
<keyword evidence="1" id="KW-0808">Transferase</keyword>